<keyword evidence="7 9" id="KW-0067">ATP-binding</keyword>
<dbReference type="PANTHER" id="PTHR43527:SF2">
    <property type="entry name" value="4-DIPHOSPHOCYTIDYL-2-C-METHYL-D-ERYTHRITOL KINASE, CHLOROPLASTIC"/>
    <property type="match status" value="1"/>
</dbReference>
<dbReference type="InterPro" id="IPR020568">
    <property type="entry name" value="Ribosomal_Su5_D2-typ_SF"/>
</dbReference>
<keyword evidence="4 9" id="KW-0808">Transferase</keyword>
<evidence type="ECO:0000256" key="5">
    <source>
        <dbReference type="ARBA" id="ARBA00022741"/>
    </source>
</evidence>
<feature type="binding site" evidence="9">
    <location>
        <begin position="99"/>
        <end position="109"/>
    </location>
    <ligand>
        <name>ATP</name>
        <dbReference type="ChEBI" id="CHEBI:30616"/>
    </ligand>
</feature>
<dbReference type="SUPFAM" id="SSF54211">
    <property type="entry name" value="Ribosomal protein S5 domain 2-like"/>
    <property type="match status" value="1"/>
</dbReference>
<comment type="similarity">
    <text evidence="1 9">Belongs to the GHMP kinase family. IspE subfamily.</text>
</comment>
<dbReference type="InterPro" id="IPR036554">
    <property type="entry name" value="GHMP_kinase_C_sf"/>
</dbReference>
<feature type="domain" description="GHMP kinase C-terminal" evidence="11">
    <location>
        <begin position="203"/>
        <end position="278"/>
    </location>
</feature>
<dbReference type="InterPro" id="IPR013750">
    <property type="entry name" value="GHMP_kinase_C_dom"/>
</dbReference>
<comment type="function">
    <text evidence="9">Catalyzes the phosphorylation of the position 2 hydroxy group of 4-diphosphocytidyl-2C-methyl-D-erythritol.</text>
</comment>
<dbReference type="GO" id="GO:0019288">
    <property type="term" value="P:isopentenyl diphosphate biosynthetic process, methylerythritol 4-phosphate pathway"/>
    <property type="evidence" value="ECO:0007669"/>
    <property type="project" value="UniProtKB-UniRule"/>
</dbReference>
<feature type="domain" description="GHMP kinase N-terminal" evidence="10">
    <location>
        <begin position="71"/>
        <end position="148"/>
    </location>
</feature>
<dbReference type="InterPro" id="IPR004424">
    <property type="entry name" value="IspE"/>
</dbReference>
<name>A0A922PVG0_9LACO</name>
<feature type="active site" evidence="9">
    <location>
        <position position="14"/>
    </location>
</feature>
<dbReference type="Pfam" id="PF00288">
    <property type="entry name" value="GHMP_kinases_N"/>
    <property type="match status" value="1"/>
</dbReference>
<evidence type="ECO:0000256" key="7">
    <source>
        <dbReference type="ARBA" id="ARBA00022840"/>
    </source>
</evidence>
<dbReference type="SUPFAM" id="SSF55060">
    <property type="entry name" value="GHMP Kinase, C-terminal domain"/>
    <property type="match status" value="1"/>
</dbReference>
<dbReference type="GO" id="GO:0016114">
    <property type="term" value="P:terpenoid biosynthetic process"/>
    <property type="evidence" value="ECO:0007669"/>
    <property type="project" value="UniProtKB-UniRule"/>
</dbReference>
<dbReference type="PIRSF" id="PIRSF010376">
    <property type="entry name" value="IspE"/>
    <property type="match status" value="1"/>
</dbReference>
<dbReference type="InterPro" id="IPR014721">
    <property type="entry name" value="Ribsml_uS5_D2-typ_fold_subgr"/>
</dbReference>
<evidence type="ECO:0000256" key="6">
    <source>
        <dbReference type="ARBA" id="ARBA00022777"/>
    </source>
</evidence>
<dbReference type="PANTHER" id="PTHR43527">
    <property type="entry name" value="4-DIPHOSPHOCYTIDYL-2-C-METHYL-D-ERYTHRITOL KINASE, CHLOROPLASTIC"/>
    <property type="match status" value="1"/>
</dbReference>
<evidence type="ECO:0000256" key="4">
    <source>
        <dbReference type="ARBA" id="ARBA00022679"/>
    </source>
</evidence>
<evidence type="ECO:0000259" key="11">
    <source>
        <dbReference type="Pfam" id="PF08544"/>
    </source>
</evidence>
<dbReference type="Proteomes" id="UP000051085">
    <property type="component" value="Unassembled WGS sequence"/>
</dbReference>
<evidence type="ECO:0000313" key="12">
    <source>
        <dbReference type="EMBL" id="KRM37376.1"/>
    </source>
</evidence>
<dbReference type="Gene3D" id="3.30.230.10">
    <property type="match status" value="1"/>
</dbReference>
<feature type="active site" evidence="9">
    <location>
        <position position="141"/>
    </location>
</feature>
<accession>A0A922PVG0</accession>
<comment type="caution">
    <text evidence="12">The sequence shown here is derived from an EMBL/GenBank/DDBJ whole genome shotgun (WGS) entry which is preliminary data.</text>
</comment>
<comment type="pathway">
    <text evidence="9">Isoprenoid biosynthesis; isopentenyl diphosphate biosynthesis via DXP pathway; isopentenyl diphosphate from 1-deoxy-D-xylulose 5-phosphate: step 3/6.</text>
</comment>
<keyword evidence="5 9" id="KW-0547">Nucleotide-binding</keyword>
<comment type="catalytic activity">
    <reaction evidence="9">
        <text>4-CDP-2-C-methyl-D-erythritol + ATP = 4-CDP-2-C-methyl-D-erythritol 2-phosphate + ADP + H(+)</text>
        <dbReference type="Rhea" id="RHEA:18437"/>
        <dbReference type="ChEBI" id="CHEBI:15378"/>
        <dbReference type="ChEBI" id="CHEBI:30616"/>
        <dbReference type="ChEBI" id="CHEBI:57823"/>
        <dbReference type="ChEBI" id="CHEBI:57919"/>
        <dbReference type="ChEBI" id="CHEBI:456216"/>
        <dbReference type="EC" id="2.7.1.148"/>
    </reaction>
</comment>
<dbReference type="GO" id="GO:0005524">
    <property type="term" value="F:ATP binding"/>
    <property type="evidence" value="ECO:0007669"/>
    <property type="project" value="UniProtKB-UniRule"/>
</dbReference>
<dbReference type="HAMAP" id="MF_00061">
    <property type="entry name" value="IspE"/>
    <property type="match status" value="1"/>
</dbReference>
<dbReference type="InterPro" id="IPR006204">
    <property type="entry name" value="GHMP_kinase_N_dom"/>
</dbReference>
<keyword evidence="6 9" id="KW-0418">Kinase</keyword>
<dbReference type="Pfam" id="PF08544">
    <property type="entry name" value="GHMP_kinases_C"/>
    <property type="match status" value="1"/>
</dbReference>
<dbReference type="Gene3D" id="3.30.70.890">
    <property type="entry name" value="GHMP kinase, C-terminal domain"/>
    <property type="match status" value="1"/>
</dbReference>
<dbReference type="EMBL" id="AZGO01000037">
    <property type="protein sequence ID" value="KRM37376.1"/>
    <property type="molecule type" value="Genomic_DNA"/>
</dbReference>
<gene>
    <name evidence="9" type="primary">ispE</name>
    <name evidence="12" type="ORF">FD34_GL001362</name>
</gene>
<organism evidence="12 13">
    <name type="scientific">Limosilactobacillus pontis DSM 8475</name>
    <dbReference type="NCBI Taxonomy" id="1423794"/>
    <lineage>
        <taxon>Bacteria</taxon>
        <taxon>Bacillati</taxon>
        <taxon>Bacillota</taxon>
        <taxon>Bacilli</taxon>
        <taxon>Lactobacillales</taxon>
        <taxon>Lactobacillaceae</taxon>
        <taxon>Limosilactobacillus</taxon>
    </lineage>
</organism>
<evidence type="ECO:0000256" key="9">
    <source>
        <dbReference type="HAMAP-Rule" id="MF_00061"/>
    </source>
</evidence>
<protein>
    <recommendedName>
        <fullName evidence="3 9">4-diphosphocytidyl-2-C-methyl-D-erythritol kinase</fullName>
        <shortName evidence="9">CMK</shortName>
        <ecNumber evidence="2 9">2.7.1.148</ecNumber>
    </recommendedName>
    <alternativeName>
        <fullName evidence="8 9">4-(cytidine-5'-diphospho)-2-C-methyl-D-erythritol kinase</fullName>
    </alternativeName>
</protein>
<reference evidence="12 13" key="1">
    <citation type="journal article" date="2015" name="Genome Announc.">
        <title>Expanding the biotechnology potential of lactobacilli through comparative genomics of 213 strains and associated genera.</title>
        <authorList>
            <person name="Sun Z."/>
            <person name="Harris H.M."/>
            <person name="McCann A."/>
            <person name="Guo C."/>
            <person name="Argimon S."/>
            <person name="Zhang W."/>
            <person name="Yang X."/>
            <person name="Jeffery I.B."/>
            <person name="Cooney J.C."/>
            <person name="Kagawa T.F."/>
            <person name="Liu W."/>
            <person name="Song Y."/>
            <person name="Salvetti E."/>
            <person name="Wrobel A."/>
            <person name="Rasinkangas P."/>
            <person name="Parkhill J."/>
            <person name="Rea M.C."/>
            <person name="O'Sullivan O."/>
            <person name="Ritari J."/>
            <person name="Douillard F.P."/>
            <person name="Paul Ross R."/>
            <person name="Yang R."/>
            <person name="Briner A.E."/>
            <person name="Felis G.E."/>
            <person name="de Vos W.M."/>
            <person name="Barrangou R."/>
            <person name="Klaenhammer T.R."/>
            <person name="Caufield P.W."/>
            <person name="Cui Y."/>
            <person name="Zhang H."/>
            <person name="O'Toole P.W."/>
        </authorList>
    </citation>
    <scope>NUCLEOTIDE SEQUENCE [LARGE SCALE GENOMIC DNA]</scope>
    <source>
        <strain evidence="12 13">DSM 8475</strain>
    </source>
</reference>
<dbReference type="EC" id="2.7.1.148" evidence="2 9"/>
<evidence type="ECO:0000256" key="1">
    <source>
        <dbReference type="ARBA" id="ARBA00009684"/>
    </source>
</evidence>
<evidence type="ECO:0000256" key="2">
    <source>
        <dbReference type="ARBA" id="ARBA00012052"/>
    </source>
</evidence>
<evidence type="ECO:0000256" key="8">
    <source>
        <dbReference type="ARBA" id="ARBA00032554"/>
    </source>
</evidence>
<proteinExistence type="inferred from homology"/>
<evidence type="ECO:0000259" key="10">
    <source>
        <dbReference type="Pfam" id="PF00288"/>
    </source>
</evidence>
<dbReference type="NCBIfam" id="TIGR00154">
    <property type="entry name" value="ispE"/>
    <property type="match status" value="1"/>
</dbReference>
<evidence type="ECO:0000256" key="3">
    <source>
        <dbReference type="ARBA" id="ARBA00017473"/>
    </source>
</evidence>
<keyword evidence="9" id="KW-0414">Isoprene biosynthesis</keyword>
<evidence type="ECO:0000313" key="13">
    <source>
        <dbReference type="Proteomes" id="UP000051085"/>
    </source>
</evidence>
<sequence>MLFTMLVTEKAPAKLNLSLDTPMRYFDGSPRWDMVMTSADLADYVTVETHPRPAAIKVYTDSGFLPNDQRNLAYQAAHILRSRFHRREGVTIRIKKNIPVAAGLGGGSSDAAAVLRALNRIWRLGLSKQELAKVALTIDSDVPYCVYSQLAHVTGHGEQIELLPAHPHYWVVIAKQQTSVSTPQILRQINYEQLDHLDNDRLIACLKDQDWQNAVKYMGNVLEPVTMRSHPEIRRLKDKMVSLGADVAQMSGTGPTVFAICHTESRARRIQNSIRGFCRDVHVVTLL</sequence>
<dbReference type="GO" id="GO:0050515">
    <property type="term" value="F:4-(cytidine 5'-diphospho)-2-C-methyl-D-erythritol kinase activity"/>
    <property type="evidence" value="ECO:0007669"/>
    <property type="project" value="UniProtKB-UniRule"/>
</dbReference>
<dbReference type="AlphaFoldDB" id="A0A922PVG0"/>